<protein>
    <submittedName>
        <fullName evidence="1">Uncharacterized protein</fullName>
    </submittedName>
</protein>
<sequence>MSPLSSTNPPPWEVLNLLAHHLDPKSLAIASCASKSWLISFSSDQIWQPICTTHYPSLSNLKLTHLSIPYHRIYAVAYSATKRRQKPPSRPRLFLHDLIFAIDLRTKNNVPLLTIAKPVNELCADANGVFKFDVNVDDCEGLEMVELSEEVKIAWNVVLKGWGGAFTMMDCEGKLSFIPGAEGWFSEELPSPRCCSSDVASGIVADMKLGICSRRGNGGKVRVEKVSVGMLSIVNWRYVNVDDGLRYLQHFLLPND</sequence>
<keyword evidence="2" id="KW-1185">Reference proteome</keyword>
<reference evidence="2" key="1">
    <citation type="journal article" date="2023" name="G3 (Bethesda)">
        <title>Genome assembly and association tests identify interacting loci associated with vigor, precocity, and sex in interspecific pistachio rootstocks.</title>
        <authorList>
            <person name="Palmer W."/>
            <person name="Jacygrad E."/>
            <person name="Sagayaradj S."/>
            <person name="Cavanaugh K."/>
            <person name="Han R."/>
            <person name="Bertier L."/>
            <person name="Beede B."/>
            <person name="Kafkas S."/>
            <person name="Golino D."/>
            <person name="Preece J."/>
            <person name="Michelmore R."/>
        </authorList>
    </citation>
    <scope>NUCLEOTIDE SEQUENCE [LARGE SCALE GENOMIC DNA]</scope>
</reference>
<evidence type="ECO:0000313" key="1">
    <source>
        <dbReference type="EMBL" id="KAJ0024717.1"/>
    </source>
</evidence>
<comment type="caution">
    <text evidence="1">The sequence shown here is derived from an EMBL/GenBank/DDBJ whole genome shotgun (WGS) entry which is preliminary data.</text>
</comment>
<dbReference type="EMBL" id="CM047745">
    <property type="protein sequence ID" value="KAJ0024717.1"/>
    <property type="molecule type" value="Genomic_DNA"/>
</dbReference>
<gene>
    <name evidence="1" type="ORF">Pint_07349</name>
</gene>
<organism evidence="1 2">
    <name type="scientific">Pistacia integerrima</name>
    <dbReference type="NCBI Taxonomy" id="434235"/>
    <lineage>
        <taxon>Eukaryota</taxon>
        <taxon>Viridiplantae</taxon>
        <taxon>Streptophyta</taxon>
        <taxon>Embryophyta</taxon>
        <taxon>Tracheophyta</taxon>
        <taxon>Spermatophyta</taxon>
        <taxon>Magnoliopsida</taxon>
        <taxon>eudicotyledons</taxon>
        <taxon>Gunneridae</taxon>
        <taxon>Pentapetalae</taxon>
        <taxon>rosids</taxon>
        <taxon>malvids</taxon>
        <taxon>Sapindales</taxon>
        <taxon>Anacardiaceae</taxon>
        <taxon>Pistacia</taxon>
    </lineage>
</organism>
<name>A0ACC0XTZ5_9ROSI</name>
<accession>A0ACC0XTZ5</accession>
<proteinExistence type="predicted"/>
<dbReference type="Proteomes" id="UP001163603">
    <property type="component" value="Chromosome 10"/>
</dbReference>
<evidence type="ECO:0000313" key="2">
    <source>
        <dbReference type="Proteomes" id="UP001163603"/>
    </source>
</evidence>